<dbReference type="GO" id="GO:0009279">
    <property type="term" value="C:cell outer membrane"/>
    <property type="evidence" value="ECO:0007669"/>
    <property type="project" value="UniProtKB-SubCell"/>
</dbReference>
<evidence type="ECO:0000256" key="9">
    <source>
        <dbReference type="RuleBase" id="RU003357"/>
    </source>
</evidence>
<proteinExistence type="inferred from homology"/>
<keyword evidence="6 8" id="KW-0472">Membrane</keyword>
<organism evidence="12 13">
    <name type="scientific">Mucilaginibacter gossypii</name>
    <dbReference type="NCBI Taxonomy" id="551996"/>
    <lineage>
        <taxon>Bacteria</taxon>
        <taxon>Pseudomonadati</taxon>
        <taxon>Bacteroidota</taxon>
        <taxon>Sphingobacteriia</taxon>
        <taxon>Sphingobacteriales</taxon>
        <taxon>Sphingobacteriaceae</taxon>
        <taxon>Mucilaginibacter</taxon>
    </lineage>
</organism>
<dbReference type="InterPro" id="IPR012910">
    <property type="entry name" value="Plug_dom"/>
</dbReference>
<keyword evidence="5 9" id="KW-0798">TonB box</keyword>
<evidence type="ECO:0000313" key="13">
    <source>
        <dbReference type="Proteomes" id="UP000199705"/>
    </source>
</evidence>
<evidence type="ECO:0000256" key="3">
    <source>
        <dbReference type="ARBA" id="ARBA00022452"/>
    </source>
</evidence>
<dbReference type="Pfam" id="PF13715">
    <property type="entry name" value="CarbopepD_reg_2"/>
    <property type="match status" value="1"/>
</dbReference>
<evidence type="ECO:0000256" key="5">
    <source>
        <dbReference type="ARBA" id="ARBA00023077"/>
    </source>
</evidence>
<dbReference type="InterPro" id="IPR039426">
    <property type="entry name" value="TonB-dep_rcpt-like"/>
</dbReference>
<evidence type="ECO:0000259" key="11">
    <source>
        <dbReference type="Pfam" id="PF07715"/>
    </source>
</evidence>
<dbReference type="InterPro" id="IPR037066">
    <property type="entry name" value="Plug_dom_sf"/>
</dbReference>
<evidence type="ECO:0000256" key="1">
    <source>
        <dbReference type="ARBA" id="ARBA00004571"/>
    </source>
</evidence>
<dbReference type="InterPro" id="IPR023997">
    <property type="entry name" value="TonB-dep_OMP_SusC/RagA_CS"/>
</dbReference>
<evidence type="ECO:0000256" key="6">
    <source>
        <dbReference type="ARBA" id="ARBA00023136"/>
    </source>
</evidence>
<dbReference type="Gene3D" id="2.170.130.10">
    <property type="entry name" value="TonB-dependent receptor, plug domain"/>
    <property type="match status" value="1"/>
</dbReference>
<feature type="domain" description="TonB-dependent receptor plug" evidence="11">
    <location>
        <begin position="144"/>
        <end position="252"/>
    </location>
</feature>
<dbReference type="NCBIfam" id="TIGR04057">
    <property type="entry name" value="SusC_RagA_signa"/>
    <property type="match status" value="1"/>
</dbReference>
<dbReference type="PROSITE" id="PS52016">
    <property type="entry name" value="TONB_DEPENDENT_REC_3"/>
    <property type="match status" value="1"/>
</dbReference>
<dbReference type="InterPro" id="IPR036942">
    <property type="entry name" value="Beta-barrel_TonB_sf"/>
</dbReference>
<feature type="domain" description="TonB-dependent receptor-like beta-barrel" evidence="10">
    <location>
        <begin position="464"/>
        <end position="962"/>
    </location>
</feature>
<dbReference type="Proteomes" id="UP000199705">
    <property type="component" value="Unassembled WGS sequence"/>
</dbReference>
<keyword evidence="7 8" id="KW-0998">Cell outer membrane</keyword>
<dbReference type="InterPro" id="IPR000531">
    <property type="entry name" value="Beta-barrel_TonB"/>
</dbReference>
<dbReference type="EMBL" id="FNCG01000008">
    <property type="protein sequence ID" value="SDH29658.1"/>
    <property type="molecule type" value="Genomic_DNA"/>
</dbReference>
<dbReference type="Pfam" id="PF00593">
    <property type="entry name" value="TonB_dep_Rec_b-barrel"/>
    <property type="match status" value="1"/>
</dbReference>
<accession>A0A1G8B903</accession>
<sequence length="1104" mass="122630">MKKTTIKIVVALLCPNRSWINHHRTKGFLLIFFLLSLNSSVFAQAKIKNILIGTVYSADDNKPLLGATIHNRISGVNIATDINGNFRLVTTDTSGVLDISFIGYRTGQLFFSSKSRGPFKVLLNLDASILKEVIVSTGYQNLPKERATGSFVQLDSALINRRVSTDIVSRLEGVVPGLLFNRNTSNSANGTTDINIRGHSTLFSNDQPLIVIDGFPYDGDLNNINPNDIESITVLKDAAAASIWGVRSGNGVIVLTTKKGKQNQKLVTELNANVTIGKKPDLFYSPNFLDANNYINIEQLLFKQGYYNSLINDPTQAISPVVQLLADQQSGKISTDEANSQINALRNQDVRKDLSNNFYRTSVLQQYALNFRGGGDKSDYFFSIGDDHNLSSLDGNSNNRITLNGNYNFYPVKNLQITAGINFIKTDGKNNSPVSNINSGDFFAGYIYPYAKLVDGHGNSLPIVKDYNSDFINSAPQKGYLNWQYRPLDELNNADNTSNSLDNRINLGISYKIIPGLTAGFKYQYENASVLVNNYYSTATYYTRNLINEYSQQNANGSFSYPIPNGGILQQSNALLNSHHFRGQLNYSTTIKQKHEFNAILGGEVSSTGNIGSSNTAYGYDKNTESNYSQINFSDYYNLSPSGVGSSQIPNNQSFFRATDHYISYFSNVSYTYDSRYTFSLSGRIDRSNLFGVSTNQKSVPLYSAGLSWDLGKEQFYHVDWLPYLKLRATYGYNANVNKTATAVTTLLQQSNSYYSGIPYNAIANPGNPELRWEKVRMTNLGIDYGFKNNRVTGSFEYYFKKASDLFGSSPLPPSTGNPLFFGNTASTSGNGFDVVINTRNIYGNDFKWTSNILISHVLDKVTGYNEQSNVVTYLTGGSGNAGLITPLVGEPIFAIYSYRSGPLTHGKGDPQGFLNGQLSTDYASIIANTPVQELYYNGPSRPTTFGSFRNTFTYKSWSLSANIIFKLNYYFRKSSTSISYSGIVYGGVNKDFANRWQKPGDESITSVPSIQLPPSDNNRDFFYQYSQALVDKADNIRFQDLKVSYDLNKSQKPKLPFSRIQIYGYVNNIGILWRANHDHLDPDLYAGSTPLPLTISLGINSTF</sequence>
<keyword evidence="13" id="KW-1185">Reference proteome</keyword>
<gene>
    <name evidence="12" type="ORF">SAMN05192573_108149</name>
</gene>
<evidence type="ECO:0000313" key="12">
    <source>
        <dbReference type="EMBL" id="SDH29658.1"/>
    </source>
</evidence>
<reference evidence="13" key="1">
    <citation type="submission" date="2016-10" db="EMBL/GenBank/DDBJ databases">
        <authorList>
            <person name="Varghese N."/>
            <person name="Submissions S."/>
        </authorList>
    </citation>
    <scope>NUCLEOTIDE SEQUENCE [LARGE SCALE GENOMIC DNA]</scope>
    <source>
        <strain evidence="13">Gh-67</strain>
    </source>
</reference>
<keyword evidence="3 8" id="KW-1134">Transmembrane beta strand</keyword>
<evidence type="ECO:0000259" key="10">
    <source>
        <dbReference type="Pfam" id="PF00593"/>
    </source>
</evidence>
<evidence type="ECO:0000256" key="2">
    <source>
        <dbReference type="ARBA" id="ARBA00022448"/>
    </source>
</evidence>
<evidence type="ECO:0000256" key="7">
    <source>
        <dbReference type="ARBA" id="ARBA00023237"/>
    </source>
</evidence>
<comment type="subcellular location">
    <subcellularLocation>
        <location evidence="1 8">Cell outer membrane</location>
        <topology evidence="1 8">Multi-pass membrane protein</topology>
    </subcellularLocation>
</comment>
<dbReference type="Pfam" id="PF07715">
    <property type="entry name" value="Plug"/>
    <property type="match status" value="1"/>
</dbReference>
<dbReference type="SUPFAM" id="SSF56935">
    <property type="entry name" value="Porins"/>
    <property type="match status" value="1"/>
</dbReference>
<name>A0A1G8B903_9SPHI</name>
<dbReference type="InterPro" id="IPR008969">
    <property type="entry name" value="CarboxyPept-like_regulatory"/>
</dbReference>
<dbReference type="SUPFAM" id="SSF49464">
    <property type="entry name" value="Carboxypeptidase regulatory domain-like"/>
    <property type="match status" value="1"/>
</dbReference>
<protein>
    <submittedName>
        <fullName evidence="12">TonB-linked outer membrane protein, SusC/RagA family</fullName>
    </submittedName>
</protein>
<keyword evidence="2 8" id="KW-0813">Transport</keyword>
<dbReference type="InterPro" id="IPR023996">
    <property type="entry name" value="TonB-dep_OMP_SusC/RagA"/>
</dbReference>
<dbReference type="NCBIfam" id="TIGR04056">
    <property type="entry name" value="OMP_RagA_SusC"/>
    <property type="match status" value="1"/>
</dbReference>
<evidence type="ECO:0000256" key="8">
    <source>
        <dbReference type="PROSITE-ProRule" id="PRU01360"/>
    </source>
</evidence>
<dbReference type="AlphaFoldDB" id="A0A1G8B903"/>
<evidence type="ECO:0000256" key="4">
    <source>
        <dbReference type="ARBA" id="ARBA00022692"/>
    </source>
</evidence>
<keyword evidence="4 8" id="KW-0812">Transmembrane</keyword>
<dbReference type="Gene3D" id="2.40.170.20">
    <property type="entry name" value="TonB-dependent receptor, beta-barrel domain"/>
    <property type="match status" value="1"/>
</dbReference>
<dbReference type="STRING" id="551996.SAMN05192573_108149"/>
<comment type="similarity">
    <text evidence="8 9">Belongs to the TonB-dependent receptor family.</text>
</comment>